<evidence type="ECO:0000313" key="9">
    <source>
        <dbReference type="EMBL" id="CAJ1377929.1"/>
    </source>
</evidence>
<dbReference type="PANTHER" id="PTHR42881:SF13">
    <property type="entry name" value="PROLYL ENDOPEPTIDASE"/>
    <property type="match status" value="1"/>
</dbReference>
<evidence type="ECO:0000259" key="8">
    <source>
        <dbReference type="Pfam" id="PF02897"/>
    </source>
</evidence>
<comment type="caution">
    <text evidence="9">The sequence shown here is derived from an EMBL/GenBank/DDBJ whole genome shotgun (WGS) entry which is preliminary data.</text>
</comment>
<dbReference type="EC" id="3.4.21.-" evidence="5"/>
<evidence type="ECO:0000256" key="2">
    <source>
        <dbReference type="ARBA" id="ARBA00022670"/>
    </source>
</evidence>
<feature type="domain" description="Peptidase S9 prolyl oligopeptidase catalytic" evidence="7">
    <location>
        <begin position="560"/>
        <end position="769"/>
    </location>
</feature>
<dbReference type="PANTHER" id="PTHR42881">
    <property type="entry name" value="PROLYL ENDOPEPTIDASE"/>
    <property type="match status" value="1"/>
</dbReference>
<evidence type="ECO:0000256" key="5">
    <source>
        <dbReference type="RuleBase" id="RU368024"/>
    </source>
</evidence>
<gene>
    <name evidence="9" type="ORF">EVOR1521_LOCUS6610</name>
</gene>
<feature type="region of interest" description="Disordered" evidence="6">
    <location>
        <begin position="1"/>
        <end position="21"/>
    </location>
</feature>
<dbReference type="InterPro" id="IPR001375">
    <property type="entry name" value="Peptidase_S9_cat"/>
</dbReference>
<reference evidence="9" key="1">
    <citation type="submission" date="2023-08" db="EMBL/GenBank/DDBJ databases">
        <authorList>
            <person name="Chen Y."/>
            <person name="Shah S."/>
            <person name="Dougan E. K."/>
            <person name="Thang M."/>
            <person name="Chan C."/>
        </authorList>
    </citation>
    <scope>NUCLEOTIDE SEQUENCE</scope>
</reference>
<dbReference type="AlphaFoldDB" id="A0AA36HZ18"/>
<evidence type="ECO:0000256" key="4">
    <source>
        <dbReference type="ARBA" id="ARBA00022825"/>
    </source>
</evidence>
<feature type="region of interest" description="Disordered" evidence="6">
    <location>
        <begin position="54"/>
        <end position="79"/>
    </location>
</feature>
<evidence type="ECO:0000313" key="10">
    <source>
        <dbReference type="Proteomes" id="UP001178507"/>
    </source>
</evidence>
<dbReference type="Pfam" id="PF00326">
    <property type="entry name" value="Peptidase_S9"/>
    <property type="match status" value="1"/>
</dbReference>
<evidence type="ECO:0000256" key="1">
    <source>
        <dbReference type="ARBA" id="ARBA00005228"/>
    </source>
</evidence>
<dbReference type="Proteomes" id="UP001178507">
    <property type="component" value="Unassembled WGS sequence"/>
</dbReference>
<accession>A0AA36HZ18</accession>
<protein>
    <recommendedName>
        <fullName evidence="5">Prolyl endopeptidase</fullName>
        <ecNumber evidence="5">3.4.21.-</ecNumber>
    </recommendedName>
</protein>
<evidence type="ECO:0000259" key="7">
    <source>
        <dbReference type="Pfam" id="PF00326"/>
    </source>
</evidence>
<dbReference type="InterPro" id="IPR029058">
    <property type="entry name" value="AB_hydrolase_fold"/>
</dbReference>
<dbReference type="GO" id="GO:0004252">
    <property type="term" value="F:serine-type endopeptidase activity"/>
    <property type="evidence" value="ECO:0007669"/>
    <property type="project" value="UniProtKB-UniRule"/>
</dbReference>
<dbReference type="GO" id="GO:0070012">
    <property type="term" value="F:oligopeptidase activity"/>
    <property type="evidence" value="ECO:0007669"/>
    <property type="project" value="TreeGrafter"/>
</dbReference>
<dbReference type="Gene3D" id="2.130.10.120">
    <property type="entry name" value="Prolyl oligopeptidase, N-terminal domain"/>
    <property type="match status" value="1"/>
</dbReference>
<dbReference type="GO" id="GO:0005829">
    <property type="term" value="C:cytosol"/>
    <property type="evidence" value="ECO:0007669"/>
    <property type="project" value="TreeGrafter"/>
</dbReference>
<dbReference type="SUPFAM" id="SSF53474">
    <property type="entry name" value="alpha/beta-Hydrolases"/>
    <property type="match status" value="1"/>
</dbReference>
<keyword evidence="4 5" id="KW-0720">Serine protease</keyword>
<evidence type="ECO:0000256" key="3">
    <source>
        <dbReference type="ARBA" id="ARBA00022801"/>
    </source>
</evidence>
<keyword evidence="2 5" id="KW-0645">Protease</keyword>
<evidence type="ECO:0000256" key="6">
    <source>
        <dbReference type="SAM" id="MobiDB-lite"/>
    </source>
</evidence>
<dbReference type="Pfam" id="PF02897">
    <property type="entry name" value="Peptidase_S9_N"/>
    <property type="match status" value="1"/>
</dbReference>
<dbReference type="GO" id="GO:0006508">
    <property type="term" value="P:proteolysis"/>
    <property type="evidence" value="ECO:0007669"/>
    <property type="project" value="UniProtKB-KW"/>
</dbReference>
<dbReference type="PRINTS" id="PR00862">
    <property type="entry name" value="PROLIGOPTASE"/>
</dbReference>
<feature type="domain" description="Peptidase S9A N-terminal" evidence="8">
    <location>
        <begin position="76"/>
        <end position="474"/>
    </location>
</feature>
<sequence>MASLAPRLPIAAGSEPARRHQAALRRPQRAAAERKGRSALWSIAFGLGPHLRRDHRRRAPRAGVSVATEEKASDPDDPLSWLEELDSPAVRSWVDAQNQATLRLGDPRHSPLLPRLLATETTDIDADPLRKLAQVTEIGGHFYDFWSDSLKPQGVWRRTSLESFLSEEPSWEVVLDVDALGRAEGERFVWRGFDVLVEEEHGSRAMVFLSRGGRDAFEAREFDLDRKTFVPEAEGGFRLPESKTVVSYRSRDLLLVSTDFGPGSLTYAGYPRSVRLWRRGTELQEAPVLFEGNVKDHVVLGYVVRNDHFQVEVVQRALSFHATEWLLALGEEELRRLDVPQDAELTIFQHFLLLQLRGGFEGFPPGALLAKSFTNSTEGWEQLWAPQRLPCSGTPRWSTLQKVVCTRNFVVLQILEDLRGQLVVLKEDGGWSRHWSSSGFDESLVSLSVRAVSSSSDGLWLGRAGYRRPPALFYAEDIGKWKDPSWSALLAGLRLVRQLQELYDSSKVQEMRLEATSADGTEIPFVCLRPIDAHTAPPTLVYAYGGFGIPLLPSYHASVGAAWLERGGQYVEVNLRGGGEFGPAWERAGRLAPGRLKAYEDLEAVADALVAQKLAAPGRLALLGRSNGGLMVANEVVRELARPVRFAALVAEVPLTDMRRYHTWLAGHSWLEEYGDPDVDWDQLRQISAYHLAQELPPVEDGSRPRVLFTTSTWDDRVHPCHARKMVKVLQDLGLDAFLYESKEGGHGGAASIGERAALRSLEYEFLWKGVG</sequence>
<keyword evidence="3 5" id="KW-0378">Hydrolase</keyword>
<proteinExistence type="inferred from homology"/>
<dbReference type="Gene3D" id="3.40.50.1820">
    <property type="entry name" value="alpha/beta hydrolase"/>
    <property type="match status" value="1"/>
</dbReference>
<keyword evidence="10" id="KW-1185">Reference proteome</keyword>
<dbReference type="SUPFAM" id="SSF50993">
    <property type="entry name" value="Peptidase/esterase 'gauge' domain"/>
    <property type="match status" value="1"/>
</dbReference>
<dbReference type="InterPro" id="IPR051167">
    <property type="entry name" value="Prolyl_oligopep/macrocyclase"/>
</dbReference>
<comment type="similarity">
    <text evidence="1 5">Belongs to the peptidase S9A family.</text>
</comment>
<dbReference type="EMBL" id="CAUJNA010000501">
    <property type="protein sequence ID" value="CAJ1377929.1"/>
    <property type="molecule type" value="Genomic_DNA"/>
</dbReference>
<name>A0AA36HZ18_9DINO</name>
<organism evidence="9 10">
    <name type="scientific">Effrenium voratum</name>
    <dbReference type="NCBI Taxonomy" id="2562239"/>
    <lineage>
        <taxon>Eukaryota</taxon>
        <taxon>Sar</taxon>
        <taxon>Alveolata</taxon>
        <taxon>Dinophyceae</taxon>
        <taxon>Suessiales</taxon>
        <taxon>Symbiodiniaceae</taxon>
        <taxon>Effrenium</taxon>
    </lineage>
</organism>
<dbReference type="InterPro" id="IPR002470">
    <property type="entry name" value="Peptidase_S9A"/>
</dbReference>
<dbReference type="InterPro" id="IPR023302">
    <property type="entry name" value="Pept_S9A_N"/>
</dbReference>